<name>A0A9W3JL23_BACTU</name>
<dbReference type="KEGG" id="bti:BTG_28675"/>
<dbReference type="AlphaFoldDB" id="A0A9W3JL23"/>
<dbReference type="RefSeq" id="WP_000656487.1">
    <property type="nucleotide sequence ID" value="NC_018500.1"/>
</dbReference>
<evidence type="ECO:0000256" key="1">
    <source>
        <dbReference type="SAM" id="Phobius"/>
    </source>
</evidence>
<reference evidence="2 3" key="1">
    <citation type="submission" date="2012-08" db="EMBL/GenBank/DDBJ databases">
        <authorList>
            <person name="Doggett N."/>
            <person name="Teshima H."/>
            <person name="Bruce D."/>
            <person name="Detter J.C."/>
            <person name="Johnson S.L."/>
            <person name="Han C."/>
        </authorList>
    </citation>
    <scope>NUCLEOTIDE SEQUENCE [LARGE SCALE GENOMIC DNA]</scope>
    <source>
        <strain evidence="2 3">HD-771</strain>
    </source>
</reference>
<feature type="transmembrane region" description="Helical" evidence="1">
    <location>
        <begin position="12"/>
        <end position="30"/>
    </location>
</feature>
<sequence length="51" mass="5958">MKEADYDEINYMFLVVILIIAINYLLLPIFNMNTLGLFPRLVHIATTYILP</sequence>
<dbReference type="EMBL" id="CP003752">
    <property type="protein sequence ID" value="AFQ19132.1"/>
    <property type="molecule type" value="Genomic_DNA"/>
</dbReference>
<keyword evidence="1" id="KW-1133">Transmembrane helix</keyword>
<evidence type="ECO:0000313" key="3">
    <source>
        <dbReference type="Proteomes" id="UP000005259"/>
    </source>
</evidence>
<accession>A0A9W3JL23</accession>
<protein>
    <submittedName>
        <fullName evidence="2">Uncharacterized protein</fullName>
    </submittedName>
</protein>
<dbReference type="Proteomes" id="UP000005259">
    <property type="component" value="Chromosome"/>
</dbReference>
<gene>
    <name evidence="2" type="ORF">BTG_28675</name>
</gene>
<evidence type="ECO:0000313" key="2">
    <source>
        <dbReference type="EMBL" id="AFQ19132.1"/>
    </source>
</evidence>
<organism evidence="2 3">
    <name type="scientific">Bacillus thuringiensis HD-771</name>
    <dbReference type="NCBI Taxonomy" id="1218175"/>
    <lineage>
        <taxon>Bacteria</taxon>
        <taxon>Bacillati</taxon>
        <taxon>Bacillota</taxon>
        <taxon>Bacilli</taxon>
        <taxon>Bacillales</taxon>
        <taxon>Bacillaceae</taxon>
        <taxon>Bacillus</taxon>
        <taxon>Bacillus cereus group</taxon>
    </lineage>
</organism>
<proteinExistence type="predicted"/>
<keyword evidence="1" id="KW-0472">Membrane</keyword>
<keyword evidence="1" id="KW-0812">Transmembrane</keyword>